<gene>
    <name evidence="2" type="ORF">NCTC13229_00759</name>
</gene>
<name>A0AB38F7D4_RHOWR</name>
<evidence type="ECO:0008006" key="4">
    <source>
        <dbReference type="Google" id="ProtNLM"/>
    </source>
</evidence>
<evidence type="ECO:0000313" key="2">
    <source>
        <dbReference type="EMBL" id="SPZ35415.1"/>
    </source>
</evidence>
<accession>A0AB38F7D4</accession>
<sequence length="273" mass="30148">MGVLPAPAVTAQSANWHSRGRSRPGPPPARPQMPLTPPGSAYSPTSVSAQPTDCDSTRLTGSRHVAPAHQTGTPPVQMSASATACRTNFVLALTLISYYLPLEWRPWGCTYVTATRITLRWCGIDRVPYHRIGVRICCFGFTPIRCVTVGRPRRTRPYRGVVPFLSRHLRTGACSATQTAYHSPCRRVTLFLPSSARVARLIPATRSRLPPTPSVDTTRDGSRGGVRSDRRSPNIKRTILGWALRTARCRYQRRHELGLRRLGGERTARPGCC</sequence>
<proteinExistence type="predicted"/>
<protein>
    <recommendedName>
        <fullName evidence="4">Basic proline-rich protein</fullName>
    </recommendedName>
</protein>
<dbReference type="Proteomes" id="UP000251211">
    <property type="component" value="Unassembled WGS sequence"/>
</dbReference>
<feature type="region of interest" description="Disordered" evidence="1">
    <location>
        <begin position="206"/>
        <end position="231"/>
    </location>
</feature>
<feature type="region of interest" description="Disordered" evidence="1">
    <location>
        <begin position="1"/>
        <end position="60"/>
    </location>
</feature>
<reference evidence="2 3" key="1">
    <citation type="submission" date="2018-06" db="EMBL/GenBank/DDBJ databases">
        <authorList>
            <consortium name="Pathogen Informatics"/>
            <person name="Doyle S."/>
        </authorList>
    </citation>
    <scope>NUCLEOTIDE SEQUENCE [LARGE SCALE GENOMIC DNA]</scope>
    <source>
        <strain evidence="2 3">NCTC13229</strain>
    </source>
</reference>
<feature type="compositionally biased region" description="Polar residues" evidence="1">
    <location>
        <begin position="42"/>
        <end position="60"/>
    </location>
</feature>
<dbReference type="AlphaFoldDB" id="A0AB38F7D4"/>
<comment type="caution">
    <text evidence="2">The sequence shown here is derived from an EMBL/GenBank/DDBJ whole genome shotgun (WGS) entry which is preliminary data.</text>
</comment>
<organism evidence="2 3">
    <name type="scientific">Rhodococcus wratislaviensis</name>
    <name type="common">Tsukamurella wratislaviensis</name>
    <dbReference type="NCBI Taxonomy" id="44752"/>
    <lineage>
        <taxon>Bacteria</taxon>
        <taxon>Bacillati</taxon>
        <taxon>Actinomycetota</taxon>
        <taxon>Actinomycetes</taxon>
        <taxon>Mycobacteriales</taxon>
        <taxon>Nocardiaceae</taxon>
        <taxon>Rhodococcus</taxon>
    </lineage>
</organism>
<dbReference type="EMBL" id="UAUI01000001">
    <property type="protein sequence ID" value="SPZ35415.1"/>
    <property type="molecule type" value="Genomic_DNA"/>
</dbReference>
<evidence type="ECO:0000256" key="1">
    <source>
        <dbReference type="SAM" id="MobiDB-lite"/>
    </source>
</evidence>
<feature type="compositionally biased region" description="Basic and acidic residues" evidence="1">
    <location>
        <begin position="217"/>
        <end position="231"/>
    </location>
</feature>
<evidence type="ECO:0000313" key="3">
    <source>
        <dbReference type="Proteomes" id="UP000251211"/>
    </source>
</evidence>
<feature type="compositionally biased region" description="Pro residues" evidence="1">
    <location>
        <begin position="24"/>
        <end position="37"/>
    </location>
</feature>